<name>A0A2N0HL70_9SPHN</name>
<dbReference type="AlphaFoldDB" id="A0A2N0HL70"/>
<evidence type="ECO:0000313" key="4">
    <source>
        <dbReference type="Proteomes" id="UP000232587"/>
    </source>
</evidence>
<accession>A0A2N0HL70</accession>
<dbReference type="RefSeq" id="WP_100867117.1">
    <property type="nucleotide sequence ID" value="NZ_PHUF01000003.1"/>
</dbReference>
<evidence type="ECO:0000256" key="2">
    <source>
        <dbReference type="SAM" id="Phobius"/>
    </source>
</evidence>
<dbReference type="EMBL" id="PHUF01000003">
    <property type="protein sequence ID" value="PKB19670.1"/>
    <property type="molecule type" value="Genomic_DNA"/>
</dbReference>
<keyword evidence="2" id="KW-0472">Membrane</keyword>
<proteinExistence type="predicted"/>
<evidence type="ECO:0000313" key="3">
    <source>
        <dbReference type="EMBL" id="PKB19670.1"/>
    </source>
</evidence>
<reference evidence="3 4" key="1">
    <citation type="submission" date="2017-11" db="EMBL/GenBank/DDBJ databases">
        <title>Genomic Encyclopedia of Type Strains, Phase III (KMG-III): the genomes of soil and plant-associated and newly described type strains.</title>
        <authorList>
            <person name="Whitman W."/>
        </authorList>
    </citation>
    <scope>NUCLEOTIDE SEQUENCE [LARGE SCALE GENOMIC DNA]</scope>
    <source>
        <strain evidence="3 4">CGMCC 1.12274</strain>
    </source>
</reference>
<dbReference type="OrthoDB" id="7605630at2"/>
<comment type="caution">
    <text evidence="3">The sequence shown here is derived from an EMBL/GenBank/DDBJ whole genome shotgun (WGS) entry which is preliminary data.</text>
</comment>
<keyword evidence="2" id="KW-0812">Transmembrane</keyword>
<feature type="region of interest" description="Disordered" evidence="1">
    <location>
        <begin position="122"/>
        <end position="149"/>
    </location>
</feature>
<keyword evidence="2" id="KW-1133">Transmembrane helix</keyword>
<gene>
    <name evidence="3" type="ORF">B0I00_1910</name>
</gene>
<feature type="transmembrane region" description="Helical" evidence="2">
    <location>
        <begin position="7"/>
        <end position="28"/>
    </location>
</feature>
<keyword evidence="4" id="KW-1185">Reference proteome</keyword>
<protein>
    <submittedName>
        <fullName evidence="3">Uncharacterized protein</fullName>
    </submittedName>
</protein>
<dbReference type="Proteomes" id="UP000232587">
    <property type="component" value="Unassembled WGS sequence"/>
</dbReference>
<organism evidence="3 4">
    <name type="scientific">Novosphingobium kunmingense</name>
    <dbReference type="NCBI Taxonomy" id="1211806"/>
    <lineage>
        <taxon>Bacteria</taxon>
        <taxon>Pseudomonadati</taxon>
        <taxon>Pseudomonadota</taxon>
        <taxon>Alphaproteobacteria</taxon>
        <taxon>Sphingomonadales</taxon>
        <taxon>Sphingomonadaceae</taxon>
        <taxon>Novosphingobium</taxon>
    </lineage>
</organism>
<sequence length="149" mass="15210">MTRWLHVFALVCVAVTSAFLIWLSLHLIEILAARDWCLTAIGADKASPSTGDIDTLTACVGLLTLQVRALAIDSHIAIGTLALCLAVLVVVVLANARIQLRAGPSGVDGTIGGAGEGARATAEAAGKKADEIAQAEENAQTGPKSPEAG</sequence>
<evidence type="ECO:0000256" key="1">
    <source>
        <dbReference type="SAM" id="MobiDB-lite"/>
    </source>
</evidence>
<feature type="transmembrane region" description="Helical" evidence="2">
    <location>
        <begin position="76"/>
        <end position="96"/>
    </location>
</feature>